<name>A0ABW6WXA7_9ACTN</name>
<feature type="region of interest" description="Disordered" evidence="1">
    <location>
        <begin position="1"/>
        <end position="61"/>
    </location>
</feature>
<evidence type="ECO:0000256" key="1">
    <source>
        <dbReference type="SAM" id="MobiDB-lite"/>
    </source>
</evidence>
<dbReference type="EMBL" id="JBIAZU010000010">
    <property type="protein sequence ID" value="MFF5297255.1"/>
    <property type="molecule type" value="Genomic_DNA"/>
</dbReference>
<sequence>MGGPVMGGRGSRGRALPQPGRENGRPDQPTPIDQVGRPDRADPAGPGREPQDKPTPRTTGEIQTRIREIYADLVAHGSHPWVHLTDVRDALGDLPKADVDRALEGLLDDENIVIDPEVHRHTLGEREHAAAVWIGGEWRHRLWINPGR</sequence>
<gene>
    <name evidence="2" type="ORF">ACFY35_48165</name>
</gene>
<evidence type="ECO:0000313" key="2">
    <source>
        <dbReference type="EMBL" id="MFF5297255.1"/>
    </source>
</evidence>
<organism evidence="2 3">
    <name type="scientific">Paractinoplanes globisporus</name>
    <dbReference type="NCBI Taxonomy" id="113565"/>
    <lineage>
        <taxon>Bacteria</taxon>
        <taxon>Bacillati</taxon>
        <taxon>Actinomycetota</taxon>
        <taxon>Actinomycetes</taxon>
        <taxon>Micromonosporales</taxon>
        <taxon>Micromonosporaceae</taxon>
        <taxon>Paractinoplanes</taxon>
    </lineage>
</organism>
<dbReference type="RefSeq" id="WP_020514046.1">
    <property type="nucleotide sequence ID" value="NZ_JBIAZU010000010.1"/>
</dbReference>
<accession>A0ABW6WXA7</accession>
<protein>
    <submittedName>
        <fullName evidence="2">Uncharacterized protein</fullName>
    </submittedName>
</protein>
<feature type="compositionally biased region" description="Gly residues" evidence="1">
    <location>
        <begin position="1"/>
        <end position="10"/>
    </location>
</feature>
<keyword evidence="3" id="KW-1185">Reference proteome</keyword>
<evidence type="ECO:0000313" key="3">
    <source>
        <dbReference type="Proteomes" id="UP001602245"/>
    </source>
</evidence>
<comment type="caution">
    <text evidence="2">The sequence shown here is derived from an EMBL/GenBank/DDBJ whole genome shotgun (WGS) entry which is preliminary data.</text>
</comment>
<proteinExistence type="predicted"/>
<reference evidence="2 3" key="1">
    <citation type="submission" date="2024-10" db="EMBL/GenBank/DDBJ databases">
        <title>The Natural Products Discovery Center: Release of the First 8490 Sequenced Strains for Exploring Actinobacteria Biosynthetic Diversity.</title>
        <authorList>
            <person name="Kalkreuter E."/>
            <person name="Kautsar S.A."/>
            <person name="Yang D."/>
            <person name="Bader C.D."/>
            <person name="Teijaro C.N."/>
            <person name="Fluegel L."/>
            <person name="Davis C.M."/>
            <person name="Simpson J.R."/>
            <person name="Lauterbach L."/>
            <person name="Steele A.D."/>
            <person name="Gui C."/>
            <person name="Meng S."/>
            <person name="Li G."/>
            <person name="Viehrig K."/>
            <person name="Ye F."/>
            <person name="Su P."/>
            <person name="Kiefer A.F."/>
            <person name="Nichols A."/>
            <person name="Cepeda A.J."/>
            <person name="Yan W."/>
            <person name="Fan B."/>
            <person name="Jiang Y."/>
            <person name="Adhikari A."/>
            <person name="Zheng C.-J."/>
            <person name="Schuster L."/>
            <person name="Cowan T.M."/>
            <person name="Smanski M.J."/>
            <person name="Chevrette M.G."/>
            <person name="De Carvalho L.P.S."/>
            <person name="Shen B."/>
        </authorList>
    </citation>
    <scope>NUCLEOTIDE SEQUENCE [LARGE SCALE GENOMIC DNA]</scope>
    <source>
        <strain evidence="2 3">NPDC000087</strain>
    </source>
</reference>
<dbReference type="Proteomes" id="UP001602245">
    <property type="component" value="Unassembled WGS sequence"/>
</dbReference>